<dbReference type="AlphaFoldDB" id="A0A6M5YFG5"/>
<protein>
    <submittedName>
        <fullName evidence="7">1-aminocyclopropane-1-carboxylate deaminase/D-cysteine desulfhydrase</fullName>
    </submittedName>
</protein>
<feature type="modified residue" description="N6-(pyridoxal phosphate)lysine" evidence="5">
    <location>
        <position position="48"/>
    </location>
</feature>
<dbReference type="InterPro" id="IPR036052">
    <property type="entry name" value="TrpB-like_PALP_sf"/>
</dbReference>
<organism evidence="7 8">
    <name type="scientific">Spirosoma taeanense</name>
    <dbReference type="NCBI Taxonomy" id="2735870"/>
    <lineage>
        <taxon>Bacteria</taxon>
        <taxon>Pseudomonadati</taxon>
        <taxon>Bacteroidota</taxon>
        <taxon>Cytophagia</taxon>
        <taxon>Cytophagales</taxon>
        <taxon>Cytophagaceae</taxon>
        <taxon>Spirosoma</taxon>
    </lineage>
</organism>
<evidence type="ECO:0000256" key="3">
    <source>
        <dbReference type="ARBA" id="ARBA00022898"/>
    </source>
</evidence>
<gene>
    <name evidence="7" type="ORF">HNV11_15295</name>
</gene>
<dbReference type="PIRSF" id="PIRSF006278">
    <property type="entry name" value="ACCD_DCysDesulf"/>
    <property type="match status" value="1"/>
</dbReference>
<dbReference type="KEGG" id="stae:HNV11_15295"/>
<evidence type="ECO:0000256" key="4">
    <source>
        <dbReference type="PIRSR" id="PIRSR006278-1"/>
    </source>
</evidence>
<dbReference type="PANTHER" id="PTHR43780">
    <property type="entry name" value="1-AMINOCYCLOPROPANE-1-CARBOXYLATE DEAMINASE-RELATED"/>
    <property type="match status" value="1"/>
</dbReference>
<feature type="domain" description="Tryptophan synthase beta chain-like PALP" evidence="6">
    <location>
        <begin position="15"/>
        <end position="293"/>
    </location>
</feature>
<evidence type="ECO:0000259" key="6">
    <source>
        <dbReference type="Pfam" id="PF00291"/>
    </source>
</evidence>
<proteinExistence type="inferred from homology"/>
<evidence type="ECO:0000256" key="2">
    <source>
        <dbReference type="ARBA" id="ARBA00008639"/>
    </source>
</evidence>
<comment type="cofactor">
    <cofactor evidence="1">
        <name>pyridoxal 5'-phosphate</name>
        <dbReference type="ChEBI" id="CHEBI:597326"/>
    </cofactor>
</comment>
<reference evidence="7 8" key="1">
    <citation type="submission" date="2020-05" db="EMBL/GenBank/DDBJ databases">
        <title>Genome sequencing of Spirosoma sp. TS118.</title>
        <authorList>
            <person name="Lee J.-H."/>
            <person name="Jeong S."/>
            <person name="Zhao L."/>
            <person name="Jung J.-H."/>
            <person name="Kim M.-K."/>
            <person name="Lim S."/>
        </authorList>
    </citation>
    <scope>NUCLEOTIDE SEQUENCE [LARGE SCALE GENOMIC DNA]</scope>
    <source>
        <strain evidence="7 8">TS118</strain>
    </source>
</reference>
<evidence type="ECO:0000313" key="7">
    <source>
        <dbReference type="EMBL" id="QJW92364.1"/>
    </source>
</evidence>
<dbReference type="Pfam" id="PF00291">
    <property type="entry name" value="PALP"/>
    <property type="match status" value="1"/>
</dbReference>
<dbReference type="InterPro" id="IPR001926">
    <property type="entry name" value="TrpB-like_PALP"/>
</dbReference>
<keyword evidence="8" id="KW-1185">Reference proteome</keyword>
<evidence type="ECO:0000256" key="1">
    <source>
        <dbReference type="ARBA" id="ARBA00001933"/>
    </source>
</evidence>
<evidence type="ECO:0000313" key="8">
    <source>
        <dbReference type="Proteomes" id="UP000502756"/>
    </source>
</evidence>
<comment type="similarity">
    <text evidence="2">Belongs to the ACC deaminase/D-cysteine desulfhydrase family.</text>
</comment>
<dbReference type="PANTHER" id="PTHR43780:SF2">
    <property type="entry name" value="1-AMINOCYCLOPROPANE-1-CARBOXYLATE DEAMINASE-RELATED"/>
    <property type="match status" value="1"/>
</dbReference>
<name>A0A6M5YFG5_9BACT</name>
<dbReference type="EMBL" id="CP053435">
    <property type="protein sequence ID" value="QJW92364.1"/>
    <property type="molecule type" value="Genomic_DNA"/>
</dbReference>
<keyword evidence="3 5" id="KW-0663">Pyridoxal phosphate</keyword>
<dbReference type="GO" id="GO:0019148">
    <property type="term" value="F:D-cysteine desulfhydrase activity"/>
    <property type="evidence" value="ECO:0007669"/>
    <property type="project" value="TreeGrafter"/>
</dbReference>
<dbReference type="Proteomes" id="UP000502756">
    <property type="component" value="Chromosome"/>
</dbReference>
<accession>A0A6M5YFG5</accession>
<sequence length="304" mass="33280">MTDFDERLRTFAAHSPLQRLDDAFPEPVGIRLFLKRDDQLHPLVSGNKWRKLKYNLLEARRQGINTLLTFGGAYSNHLYATAAAGQAFGFRAIGLVRGEELAQLPRNSTLAFCEACGMQLHFVSRSDYQRKDHPDYVAELMRQFGPCFVLPEGGTNALAIRGTAEILPELTAQLGFAPDYVCCPVGTGGTVAGLAQSASPQTQVLGFLALKSSSFEWPFPGGQPANLALITDYHGGGYARTSPALLDFIRDFERRTGVLLEQVYTGKMLFGIYDLARQGYFPQDATVVAVHTGGLQGRNDALNS</sequence>
<dbReference type="Gene3D" id="3.40.50.1100">
    <property type="match status" value="2"/>
</dbReference>
<evidence type="ECO:0000256" key="5">
    <source>
        <dbReference type="PIRSR" id="PIRSR006278-2"/>
    </source>
</evidence>
<dbReference type="RefSeq" id="WP_171742197.1">
    <property type="nucleotide sequence ID" value="NZ_CP053435.1"/>
</dbReference>
<feature type="active site" description="Nucleophile" evidence="4">
    <location>
        <position position="75"/>
    </location>
</feature>
<dbReference type="InterPro" id="IPR027278">
    <property type="entry name" value="ACCD_DCysDesulf"/>
</dbReference>
<dbReference type="SUPFAM" id="SSF53686">
    <property type="entry name" value="Tryptophan synthase beta subunit-like PLP-dependent enzymes"/>
    <property type="match status" value="1"/>
</dbReference>